<comment type="caution">
    <text evidence="2">The sequence shown here is derived from an EMBL/GenBank/DDBJ whole genome shotgun (WGS) entry which is preliminary data.</text>
</comment>
<dbReference type="PANTHER" id="PTHR39327">
    <property type="match status" value="1"/>
</dbReference>
<name>A0A1H0RJB1_9HYPH</name>
<evidence type="ECO:0000313" key="2">
    <source>
        <dbReference type="EMBL" id="SDP29500.1"/>
    </source>
</evidence>
<keyword evidence="3" id="KW-1185">Reference proteome</keyword>
<dbReference type="EMBL" id="FNJC01000003">
    <property type="protein sequence ID" value="SDP29500.1"/>
    <property type="molecule type" value="Genomic_DNA"/>
</dbReference>
<gene>
    <name evidence="2" type="ORF">SAMN04488061_2750</name>
</gene>
<reference evidence="2 3" key="1">
    <citation type="submission" date="2016-10" db="EMBL/GenBank/DDBJ databases">
        <authorList>
            <person name="Varghese N."/>
            <person name="Submissions S."/>
        </authorList>
    </citation>
    <scope>NUCLEOTIDE SEQUENCE [LARGE SCALE GENOMIC DNA]</scope>
    <source>
        <strain evidence="2 3">CGMCC 1.6497</strain>
    </source>
</reference>
<dbReference type="Pfam" id="PF06035">
    <property type="entry name" value="Peptidase_C93"/>
    <property type="match status" value="1"/>
</dbReference>
<dbReference type="PANTHER" id="PTHR39327:SF1">
    <property type="entry name" value="BLR5470 PROTEIN"/>
    <property type="match status" value="1"/>
</dbReference>
<dbReference type="Gene3D" id="3.10.620.30">
    <property type="match status" value="1"/>
</dbReference>
<protein>
    <submittedName>
        <fullName evidence="2">Predicted transglutaminase-like cysteine proteinase</fullName>
    </submittedName>
</protein>
<organism evidence="2 3">
    <name type="scientific">Filomicrobium insigne</name>
    <dbReference type="NCBI Taxonomy" id="418854"/>
    <lineage>
        <taxon>Bacteria</taxon>
        <taxon>Pseudomonadati</taxon>
        <taxon>Pseudomonadota</taxon>
        <taxon>Alphaproteobacteria</taxon>
        <taxon>Hyphomicrobiales</taxon>
        <taxon>Hyphomicrobiaceae</taxon>
        <taxon>Filomicrobium</taxon>
    </lineage>
</organism>
<sequence>MTRVGTVLTLAVLCAAVGGPAQGQQVTGSHHKPSASYYGHRAPAFMKIFGPAQPPYGFVRFCESNPKYCAPHGIAETRLTATPERLIELDEVNRYVNDRIQPLTDQEIYGVTEYWTLPDKYGDCEDYVLLKRQILIERGWPPSALLITVVRDEYGDGHAVLTARTSQGDYILDNKVSEVRVWSSTPYQYVMRQSYVNPRVWVSLEEMLVDQPLVMSGNSGSDRD</sequence>
<feature type="chain" id="PRO_5046292687" evidence="1">
    <location>
        <begin position="24"/>
        <end position="224"/>
    </location>
</feature>
<dbReference type="RefSeq" id="WP_090229331.1">
    <property type="nucleotide sequence ID" value="NZ_FNJC01000003.1"/>
</dbReference>
<evidence type="ECO:0000313" key="3">
    <source>
        <dbReference type="Proteomes" id="UP000198795"/>
    </source>
</evidence>
<feature type="signal peptide" evidence="1">
    <location>
        <begin position="1"/>
        <end position="23"/>
    </location>
</feature>
<proteinExistence type="predicted"/>
<dbReference type="Proteomes" id="UP000198795">
    <property type="component" value="Unassembled WGS sequence"/>
</dbReference>
<dbReference type="InterPro" id="IPR010319">
    <property type="entry name" value="Transglutaminase-like_Cys_pept"/>
</dbReference>
<keyword evidence="1" id="KW-0732">Signal</keyword>
<evidence type="ECO:0000256" key="1">
    <source>
        <dbReference type="SAM" id="SignalP"/>
    </source>
</evidence>
<accession>A0A1H0RJB1</accession>